<proteinExistence type="predicted"/>
<protein>
    <recommendedName>
        <fullName evidence="3">Kinesin light chain</fullName>
    </recommendedName>
</protein>
<dbReference type="SUPFAM" id="SSF48452">
    <property type="entry name" value="TPR-like"/>
    <property type="match status" value="1"/>
</dbReference>
<evidence type="ECO:0000313" key="1">
    <source>
        <dbReference type="EMBL" id="KAF1828794.1"/>
    </source>
</evidence>
<dbReference type="InterPro" id="IPR053137">
    <property type="entry name" value="NLR-like"/>
</dbReference>
<dbReference type="EMBL" id="ML975496">
    <property type="protein sequence ID" value="KAF1828794.1"/>
    <property type="molecule type" value="Genomic_DNA"/>
</dbReference>
<dbReference type="PANTHER" id="PTHR46082">
    <property type="entry name" value="ATP/GTP-BINDING PROTEIN-RELATED"/>
    <property type="match status" value="1"/>
</dbReference>
<gene>
    <name evidence="1" type="ORF">BDW02DRAFT_204722</name>
</gene>
<name>A0A6A5K2U1_9PLEO</name>
<organism evidence="1 2">
    <name type="scientific">Decorospora gaudefroyi</name>
    <dbReference type="NCBI Taxonomy" id="184978"/>
    <lineage>
        <taxon>Eukaryota</taxon>
        <taxon>Fungi</taxon>
        <taxon>Dikarya</taxon>
        <taxon>Ascomycota</taxon>
        <taxon>Pezizomycotina</taxon>
        <taxon>Dothideomycetes</taxon>
        <taxon>Pleosporomycetidae</taxon>
        <taxon>Pleosporales</taxon>
        <taxon>Pleosporineae</taxon>
        <taxon>Pleosporaceae</taxon>
        <taxon>Decorospora</taxon>
    </lineage>
</organism>
<dbReference type="Pfam" id="PF13424">
    <property type="entry name" value="TPR_12"/>
    <property type="match status" value="1"/>
</dbReference>
<dbReference type="Gene3D" id="1.25.40.10">
    <property type="entry name" value="Tetratricopeptide repeat domain"/>
    <property type="match status" value="1"/>
</dbReference>
<evidence type="ECO:0000313" key="2">
    <source>
        <dbReference type="Proteomes" id="UP000800040"/>
    </source>
</evidence>
<accession>A0A6A5K2U1</accession>
<dbReference type="Proteomes" id="UP000800040">
    <property type="component" value="Unassembled WGS sequence"/>
</dbReference>
<reference evidence="1" key="1">
    <citation type="submission" date="2020-01" db="EMBL/GenBank/DDBJ databases">
        <authorList>
            <consortium name="DOE Joint Genome Institute"/>
            <person name="Haridas S."/>
            <person name="Albert R."/>
            <person name="Binder M."/>
            <person name="Bloem J."/>
            <person name="Labutti K."/>
            <person name="Salamov A."/>
            <person name="Andreopoulos B."/>
            <person name="Baker S.E."/>
            <person name="Barry K."/>
            <person name="Bills G."/>
            <person name="Bluhm B.H."/>
            <person name="Cannon C."/>
            <person name="Castanera R."/>
            <person name="Culley D.E."/>
            <person name="Daum C."/>
            <person name="Ezra D."/>
            <person name="Gonzalez J.B."/>
            <person name="Henrissat B."/>
            <person name="Kuo A."/>
            <person name="Liang C."/>
            <person name="Lipzen A."/>
            <person name="Lutzoni F."/>
            <person name="Magnuson J."/>
            <person name="Mondo S."/>
            <person name="Nolan M."/>
            <person name="Ohm R."/>
            <person name="Pangilinan J."/>
            <person name="Park H.-J."/>
            <person name="Ramirez L."/>
            <person name="Alfaro M."/>
            <person name="Sun H."/>
            <person name="Tritt A."/>
            <person name="Yoshinaga Y."/>
            <person name="Zwiers L.-H."/>
            <person name="Turgeon B.G."/>
            <person name="Goodwin S.B."/>
            <person name="Spatafora J.W."/>
            <person name="Crous P.W."/>
            <person name="Grigoriev I.V."/>
        </authorList>
    </citation>
    <scope>NUCLEOTIDE SEQUENCE</scope>
    <source>
        <strain evidence="1">P77</strain>
    </source>
</reference>
<sequence length="93" mass="10702">MRALIWKCAITLFSDGRWKEAEDLFEQELQTRKRVLGDEHPHTLSSIGNLASTYGNQGRWKEAEELEVQVMEARKRVLGNEHPHTLTSIDNLA</sequence>
<dbReference type="AlphaFoldDB" id="A0A6A5K2U1"/>
<keyword evidence="2" id="KW-1185">Reference proteome</keyword>
<evidence type="ECO:0008006" key="3">
    <source>
        <dbReference type="Google" id="ProtNLM"/>
    </source>
</evidence>
<dbReference type="OrthoDB" id="3693369at2759"/>
<dbReference type="PANTHER" id="PTHR46082:SF6">
    <property type="entry name" value="AAA+ ATPASE DOMAIN-CONTAINING PROTEIN-RELATED"/>
    <property type="match status" value="1"/>
</dbReference>
<dbReference type="InterPro" id="IPR011990">
    <property type="entry name" value="TPR-like_helical_dom_sf"/>
</dbReference>